<evidence type="ECO:0000256" key="3">
    <source>
        <dbReference type="ARBA" id="ARBA00004496"/>
    </source>
</evidence>
<name>A0A9Q4KIM3_9BACT</name>
<evidence type="ECO:0000313" key="22">
    <source>
        <dbReference type="EMBL" id="MCZ6160876.1"/>
    </source>
</evidence>
<keyword evidence="10 19" id="KW-0274">FAD</keyword>
<dbReference type="InterPro" id="IPR003170">
    <property type="entry name" value="MurB"/>
</dbReference>
<evidence type="ECO:0000256" key="11">
    <source>
        <dbReference type="ARBA" id="ARBA00022857"/>
    </source>
</evidence>
<evidence type="ECO:0000256" key="17">
    <source>
        <dbReference type="ARBA" id="ARBA00031026"/>
    </source>
</evidence>
<gene>
    <name evidence="19" type="primary">murB</name>
    <name evidence="21" type="ORF">O6B32_03655</name>
    <name evidence="22" type="ORF">O6B92_00750</name>
</gene>
<dbReference type="SUPFAM" id="SSF56176">
    <property type="entry name" value="FAD-binding/transporter-associated domain-like"/>
    <property type="match status" value="1"/>
</dbReference>
<keyword evidence="16 19" id="KW-0961">Cell wall biogenesis/degradation</keyword>
<dbReference type="NCBIfam" id="TIGR00179">
    <property type="entry name" value="murB"/>
    <property type="match status" value="1"/>
</dbReference>
<evidence type="ECO:0000256" key="1">
    <source>
        <dbReference type="ARBA" id="ARBA00001974"/>
    </source>
</evidence>
<dbReference type="InterPro" id="IPR036635">
    <property type="entry name" value="MurB_C_sf"/>
</dbReference>
<evidence type="ECO:0000256" key="8">
    <source>
        <dbReference type="ARBA" id="ARBA00022618"/>
    </source>
</evidence>
<protein>
    <recommendedName>
        <fullName evidence="6 19">UDP-N-acetylenolpyruvoylglucosamine reductase</fullName>
        <ecNumber evidence="5 19">1.3.1.98</ecNumber>
    </recommendedName>
    <alternativeName>
        <fullName evidence="17 19">UDP-N-acetylmuramate dehydrogenase</fullName>
    </alternativeName>
</protein>
<evidence type="ECO:0000256" key="4">
    <source>
        <dbReference type="ARBA" id="ARBA00004752"/>
    </source>
</evidence>
<evidence type="ECO:0000256" key="13">
    <source>
        <dbReference type="ARBA" id="ARBA00022984"/>
    </source>
</evidence>
<dbReference type="NCBIfam" id="NF010479">
    <property type="entry name" value="PRK13904.1"/>
    <property type="match status" value="1"/>
</dbReference>
<dbReference type="GO" id="GO:0071555">
    <property type="term" value="P:cell wall organization"/>
    <property type="evidence" value="ECO:0007669"/>
    <property type="project" value="UniProtKB-KW"/>
</dbReference>
<keyword evidence="15 19" id="KW-0131">Cell cycle</keyword>
<dbReference type="Proteomes" id="UP001075225">
    <property type="component" value="Unassembled WGS sequence"/>
</dbReference>
<evidence type="ECO:0000259" key="20">
    <source>
        <dbReference type="Pfam" id="PF02873"/>
    </source>
</evidence>
<dbReference type="SUPFAM" id="SSF56194">
    <property type="entry name" value="Uridine diphospho-N-Acetylenolpyruvylglucosamine reductase, MurB, C-terminal domain"/>
    <property type="match status" value="1"/>
</dbReference>
<comment type="subcellular location">
    <subcellularLocation>
        <location evidence="3 19">Cytoplasm</location>
    </subcellularLocation>
</comment>
<dbReference type="InterPro" id="IPR016169">
    <property type="entry name" value="FAD-bd_PCMH_sub2"/>
</dbReference>
<evidence type="ECO:0000256" key="18">
    <source>
        <dbReference type="ARBA" id="ARBA00048914"/>
    </source>
</evidence>
<feature type="domain" description="UDP-N-acetylenolpyruvoylglucosamine reductase C-terminal" evidence="20">
    <location>
        <begin position="192"/>
        <end position="279"/>
    </location>
</feature>
<dbReference type="RefSeq" id="WP_269479404.1">
    <property type="nucleotide sequence ID" value="NZ_JAPXGO010000002.1"/>
</dbReference>
<dbReference type="PANTHER" id="PTHR21071:SF4">
    <property type="entry name" value="UDP-N-ACETYLENOLPYRUVOYLGLUCOSAMINE REDUCTASE"/>
    <property type="match status" value="1"/>
</dbReference>
<evidence type="ECO:0000256" key="16">
    <source>
        <dbReference type="ARBA" id="ARBA00023316"/>
    </source>
</evidence>
<comment type="pathway">
    <text evidence="4 19">Cell wall biogenesis; peptidoglycan biosynthesis.</text>
</comment>
<dbReference type="InterPro" id="IPR036318">
    <property type="entry name" value="FAD-bd_PCMH-like_sf"/>
</dbReference>
<keyword evidence="8 19" id="KW-0132">Cell division</keyword>
<dbReference type="InterPro" id="IPR011601">
    <property type="entry name" value="MurB_C"/>
</dbReference>
<dbReference type="PANTHER" id="PTHR21071">
    <property type="entry name" value="UDP-N-ACETYLENOLPYRUVOYLGLUCOSAMINE REDUCTASE"/>
    <property type="match status" value="1"/>
</dbReference>
<comment type="similarity">
    <text evidence="19">Belongs to the MurB family.</text>
</comment>
<dbReference type="AlphaFoldDB" id="A0A9Q4KIM3"/>
<dbReference type="GO" id="GO:0005829">
    <property type="term" value="C:cytosol"/>
    <property type="evidence" value="ECO:0007669"/>
    <property type="project" value="TreeGrafter"/>
</dbReference>
<keyword evidence="7 19" id="KW-0963">Cytoplasm</keyword>
<evidence type="ECO:0000256" key="7">
    <source>
        <dbReference type="ARBA" id="ARBA00022490"/>
    </source>
</evidence>
<dbReference type="Gene3D" id="3.90.78.10">
    <property type="entry name" value="UDP-N-acetylenolpyruvoylglucosamine reductase, C-terminal domain"/>
    <property type="match status" value="1"/>
</dbReference>
<evidence type="ECO:0000256" key="10">
    <source>
        <dbReference type="ARBA" id="ARBA00022827"/>
    </source>
</evidence>
<proteinExistence type="inferred from homology"/>
<dbReference type="GO" id="GO:0051301">
    <property type="term" value="P:cell division"/>
    <property type="evidence" value="ECO:0007669"/>
    <property type="project" value="UniProtKB-KW"/>
</dbReference>
<feature type="active site" evidence="19">
    <location>
        <position position="164"/>
    </location>
</feature>
<dbReference type="EMBL" id="JAPXGP010000001">
    <property type="protein sequence ID" value="MCZ6160876.1"/>
    <property type="molecule type" value="Genomic_DNA"/>
</dbReference>
<keyword evidence="14 19" id="KW-0560">Oxidoreductase</keyword>
<evidence type="ECO:0000256" key="19">
    <source>
        <dbReference type="HAMAP-Rule" id="MF_00037"/>
    </source>
</evidence>
<dbReference type="GO" id="GO:0008762">
    <property type="term" value="F:UDP-N-acetylmuramate dehydrogenase activity"/>
    <property type="evidence" value="ECO:0007669"/>
    <property type="project" value="UniProtKB-UniRule"/>
</dbReference>
<organism evidence="22 23">
    <name type="scientific">Campylobacter ureolyticus</name>
    <dbReference type="NCBI Taxonomy" id="827"/>
    <lineage>
        <taxon>Bacteria</taxon>
        <taxon>Pseudomonadati</taxon>
        <taxon>Campylobacterota</taxon>
        <taxon>Epsilonproteobacteria</taxon>
        <taxon>Campylobacterales</taxon>
        <taxon>Campylobacteraceae</taxon>
        <taxon>Campylobacter</taxon>
    </lineage>
</organism>
<dbReference type="GO" id="GO:0008360">
    <property type="term" value="P:regulation of cell shape"/>
    <property type="evidence" value="ECO:0007669"/>
    <property type="project" value="UniProtKB-KW"/>
</dbReference>
<feature type="active site" evidence="19">
    <location>
        <position position="276"/>
    </location>
</feature>
<evidence type="ECO:0000256" key="14">
    <source>
        <dbReference type="ARBA" id="ARBA00023002"/>
    </source>
</evidence>
<comment type="caution">
    <text evidence="22">The sequence shown here is derived from an EMBL/GenBank/DDBJ whole genome shotgun (WGS) entry which is preliminary data.</text>
</comment>
<comment type="cofactor">
    <cofactor evidence="1 19">
        <name>FAD</name>
        <dbReference type="ChEBI" id="CHEBI:57692"/>
    </cofactor>
</comment>
<keyword evidence="9 19" id="KW-0285">Flavoprotein</keyword>
<evidence type="ECO:0000256" key="6">
    <source>
        <dbReference type="ARBA" id="ARBA00015188"/>
    </source>
</evidence>
<dbReference type="Pfam" id="PF02873">
    <property type="entry name" value="MurB_C"/>
    <property type="match status" value="1"/>
</dbReference>
<evidence type="ECO:0000313" key="21">
    <source>
        <dbReference type="EMBL" id="MCZ6159570.1"/>
    </source>
</evidence>
<dbReference type="EC" id="1.3.1.98" evidence="5 19"/>
<evidence type="ECO:0000256" key="15">
    <source>
        <dbReference type="ARBA" id="ARBA00023306"/>
    </source>
</evidence>
<evidence type="ECO:0000256" key="2">
    <source>
        <dbReference type="ARBA" id="ARBA00003921"/>
    </source>
</evidence>
<keyword evidence="11 19" id="KW-0521">NADP</keyword>
<evidence type="ECO:0000256" key="12">
    <source>
        <dbReference type="ARBA" id="ARBA00022960"/>
    </source>
</evidence>
<dbReference type="Gene3D" id="3.30.465.10">
    <property type="match status" value="1"/>
</dbReference>
<dbReference type="GO" id="GO:0009252">
    <property type="term" value="P:peptidoglycan biosynthetic process"/>
    <property type="evidence" value="ECO:0007669"/>
    <property type="project" value="UniProtKB-UniRule"/>
</dbReference>
<evidence type="ECO:0000313" key="23">
    <source>
        <dbReference type="Proteomes" id="UP001075461"/>
    </source>
</evidence>
<accession>A0A9Q4KIM3</accession>
<dbReference type="HAMAP" id="MF_00037">
    <property type="entry name" value="MurB"/>
    <property type="match status" value="1"/>
</dbReference>
<keyword evidence="12 19" id="KW-0133">Cell shape</keyword>
<comment type="function">
    <text evidence="2 19">Cell wall formation.</text>
</comment>
<reference evidence="22" key="1">
    <citation type="submission" date="2022-12" db="EMBL/GenBank/DDBJ databases">
        <title>Species Delineation and Comparative Genomics within the Campylobacter ureolyticus Complex.</title>
        <authorList>
            <person name="Maki J."/>
            <person name="Howard M."/>
            <person name="Connelly S."/>
            <person name="Hardy D.J."/>
            <person name="Cameron A."/>
        </authorList>
    </citation>
    <scope>NUCLEOTIDE SEQUENCE</scope>
    <source>
        <strain evidence="22">URMC_786</strain>
        <strain evidence="21">URMC_787</strain>
    </source>
</reference>
<sequence>MLVKKIDFSKYSSVKIGNIFEVEVLSGNFGFFDGVIIGGANNILISPNPPKLGILDKEFDYIKFNEFGDENLGEKISDSKILSDKNLNGKILEIGALTKSAKIYNFSKKFNLSGFEFLKGIPGTLGGLLTMNAGLLGHEISKNLISVTTNLGEFKKDELNFSYRKSDIKGVIKSAKFKVLKGFDENLSLEISKKRANQPRGNSFGSCFKNPVGLSAGKLIDECGLKGYKIGNCGFSQEHANFLINYGGGTFDEVLSLINLAKKRVFENFGINLETEVVIL</sequence>
<dbReference type="EMBL" id="JAPXGO010000002">
    <property type="protein sequence ID" value="MCZ6159570.1"/>
    <property type="molecule type" value="Genomic_DNA"/>
</dbReference>
<dbReference type="GO" id="GO:0050660">
    <property type="term" value="F:flavin adenine dinucleotide binding"/>
    <property type="evidence" value="ECO:0007669"/>
    <property type="project" value="InterPro"/>
</dbReference>
<dbReference type="Proteomes" id="UP001075461">
    <property type="component" value="Unassembled WGS sequence"/>
</dbReference>
<evidence type="ECO:0000256" key="9">
    <source>
        <dbReference type="ARBA" id="ARBA00022630"/>
    </source>
</evidence>
<keyword evidence="13 19" id="KW-0573">Peptidoglycan synthesis</keyword>
<feature type="active site" description="Proton donor" evidence="19">
    <location>
        <position position="206"/>
    </location>
</feature>
<comment type="catalytic activity">
    <reaction evidence="18 19">
        <text>UDP-N-acetyl-alpha-D-muramate + NADP(+) = UDP-N-acetyl-3-O-(1-carboxyvinyl)-alpha-D-glucosamine + NADPH + H(+)</text>
        <dbReference type="Rhea" id="RHEA:12248"/>
        <dbReference type="ChEBI" id="CHEBI:15378"/>
        <dbReference type="ChEBI" id="CHEBI:57783"/>
        <dbReference type="ChEBI" id="CHEBI:58349"/>
        <dbReference type="ChEBI" id="CHEBI:68483"/>
        <dbReference type="ChEBI" id="CHEBI:70757"/>
        <dbReference type="EC" id="1.3.1.98"/>
    </reaction>
</comment>
<evidence type="ECO:0000256" key="5">
    <source>
        <dbReference type="ARBA" id="ARBA00012518"/>
    </source>
</evidence>